<name>A0ABQ9K6C6_9CUCU</name>
<feature type="region of interest" description="Disordered" evidence="1">
    <location>
        <begin position="343"/>
        <end position="370"/>
    </location>
</feature>
<feature type="compositionally biased region" description="Basic and acidic residues" evidence="1">
    <location>
        <begin position="419"/>
        <end position="433"/>
    </location>
</feature>
<evidence type="ECO:0000256" key="1">
    <source>
        <dbReference type="SAM" id="MobiDB-lite"/>
    </source>
</evidence>
<feature type="transmembrane region" description="Helical" evidence="2">
    <location>
        <begin position="20"/>
        <end position="44"/>
    </location>
</feature>
<sequence>MSGSIIHLGGSNIAGTLKIISTTSVLVVLCSVHFFNLSFIQIAVGRFKATYRLYDANYNIGESYYKSALDRLDRKYSGRPLSPTPRNQFSPTEAKSERQHKLPDEEEEKKAKKGKIISKRYFIKCLPYLCSVVVQIKTIHTFWTAMRKRMSFASKQEIALYKSNNMKRDGLSDTLHMLDRNVIYIGLSENIADRHARIFAEEDIETSRRRAGKHIREQNLFDSRGVVIGRRPVLDNLENDLNDETSAVIRSIRANKKSAVVDDIDLENTSSSLKSSRLLNRSEKILDSVGLNDRSIRAIEEGSYKRRPKVTFETDAEDYQKWTPVDNRVAAVHTRREEVTAVRARKEERSDRSAEIRSESSAAAMRARQSKERLNDLEEEMAVIAEKQAAREARVARLRALVAETEQESEVLERSQTAAERRAARREQLESIE</sequence>
<feature type="compositionally biased region" description="Polar residues" evidence="1">
    <location>
        <begin position="84"/>
        <end position="93"/>
    </location>
</feature>
<feature type="compositionally biased region" description="Basic and acidic residues" evidence="1">
    <location>
        <begin position="343"/>
        <end position="358"/>
    </location>
</feature>
<evidence type="ECO:0000313" key="4">
    <source>
        <dbReference type="Proteomes" id="UP001162164"/>
    </source>
</evidence>
<keyword evidence="2" id="KW-0812">Transmembrane</keyword>
<feature type="transmembrane region" description="Helical" evidence="2">
    <location>
        <begin position="121"/>
        <end position="143"/>
    </location>
</feature>
<feature type="region of interest" description="Disordered" evidence="1">
    <location>
        <begin position="76"/>
        <end position="109"/>
    </location>
</feature>
<dbReference type="EMBL" id="JAPWTJ010000019">
    <property type="protein sequence ID" value="KAJ8985163.1"/>
    <property type="molecule type" value="Genomic_DNA"/>
</dbReference>
<protein>
    <submittedName>
        <fullName evidence="3">Uncharacterized protein</fullName>
    </submittedName>
</protein>
<evidence type="ECO:0000313" key="3">
    <source>
        <dbReference type="EMBL" id="KAJ8985163.1"/>
    </source>
</evidence>
<organism evidence="3 4">
    <name type="scientific">Molorchus minor</name>
    <dbReference type="NCBI Taxonomy" id="1323400"/>
    <lineage>
        <taxon>Eukaryota</taxon>
        <taxon>Metazoa</taxon>
        <taxon>Ecdysozoa</taxon>
        <taxon>Arthropoda</taxon>
        <taxon>Hexapoda</taxon>
        <taxon>Insecta</taxon>
        <taxon>Pterygota</taxon>
        <taxon>Neoptera</taxon>
        <taxon>Endopterygota</taxon>
        <taxon>Coleoptera</taxon>
        <taxon>Polyphaga</taxon>
        <taxon>Cucujiformia</taxon>
        <taxon>Chrysomeloidea</taxon>
        <taxon>Cerambycidae</taxon>
        <taxon>Lamiinae</taxon>
        <taxon>Monochamini</taxon>
        <taxon>Molorchus</taxon>
    </lineage>
</organism>
<comment type="caution">
    <text evidence="3">The sequence shown here is derived from an EMBL/GenBank/DDBJ whole genome shotgun (WGS) entry which is preliminary data.</text>
</comment>
<accession>A0ABQ9K6C6</accession>
<keyword evidence="2" id="KW-1133">Transmembrane helix</keyword>
<dbReference type="Proteomes" id="UP001162164">
    <property type="component" value="Unassembled WGS sequence"/>
</dbReference>
<feature type="compositionally biased region" description="Basic and acidic residues" evidence="1">
    <location>
        <begin position="94"/>
        <end position="103"/>
    </location>
</feature>
<keyword evidence="4" id="KW-1185">Reference proteome</keyword>
<gene>
    <name evidence="3" type="ORF">NQ317_012815</name>
</gene>
<keyword evidence="2" id="KW-0472">Membrane</keyword>
<proteinExistence type="predicted"/>
<feature type="region of interest" description="Disordered" evidence="1">
    <location>
        <begin position="405"/>
        <end position="433"/>
    </location>
</feature>
<reference evidence="3" key="1">
    <citation type="journal article" date="2023" name="Insect Mol. Biol.">
        <title>Genome sequencing provides insights into the evolution of gene families encoding plant cell wall-degrading enzymes in longhorned beetles.</title>
        <authorList>
            <person name="Shin N.R."/>
            <person name="Okamura Y."/>
            <person name="Kirsch R."/>
            <person name="Pauchet Y."/>
        </authorList>
    </citation>
    <scope>NUCLEOTIDE SEQUENCE</scope>
    <source>
        <strain evidence="3">MMC_N1</strain>
    </source>
</reference>
<evidence type="ECO:0000256" key="2">
    <source>
        <dbReference type="SAM" id="Phobius"/>
    </source>
</evidence>